<organism evidence="1 2">
    <name type="scientific">Vicingus serpentipes</name>
    <dbReference type="NCBI Taxonomy" id="1926625"/>
    <lineage>
        <taxon>Bacteria</taxon>
        <taxon>Pseudomonadati</taxon>
        <taxon>Bacteroidota</taxon>
        <taxon>Flavobacteriia</taxon>
        <taxon>Flavobacteriales</taxon>
        <taxon>Vicingaceae</taxon>
        <taxon>Vicingus</taxon>
    </lineage>
</organism>
<reference evidence="1 2" key="1">
    <citation type="submission" date="2019-08" db="EMBL/GenBank/DDBJ databases">
        <title>Genome of Vicingus serpentipes NCIMB 15042.</title>
        <authorList>
            <person name="Bowman J.P."/>
        </authorList>
    </citation>
    <scope>NUCLEOTIDE SEQUENCE [LARGE SCALE GENOMIC DNA]</scope>
    <source>
        <strain evidence="1 2">NCIMB 15042</strain>
    </source>
</reference>
<dbReference type="RefSeq" id="WP_147097484.1">
    <property type="nucleotide sequence ID" value="NZ_VOOS01000001.1"/>
</dbReference>
<evidence type="ECO:0008006" key="3">
    <source>
        <dbReference type="Google" id="ProtNLM"/>
    </source>
</evidence>
<accession>A0A5C6RWE6</accession>
<comment type="caution">
    <text evidence="1">The sequence shown here is derived from an EMBL/GenBank/DDBJ whole genome shotgun (WGS) entry which is preliminary data.</text>
</comment>
<protein>
    <recommendedName>
        <fullName evidence="3">Response regulator</fullName>
    </recommendedName>
</protein>
<evidence type="ECO:0000313" key="1">
    <source>
        <dbReference type="EMBL" id="TXB66651.1"/>
    </source>
</evidence>
<evidence type="ECO:0000313" key="2">
    <source>
        <dbReference type="Proteomes" id="UP000321721"/>
    </source>
</evidence>
<dbReference type="EMBL" id="VOOS01000001">
    <property type="protein sequence ID" value="TXB66651.1"/>
    <property type="molecule type" value="Genomic_DNA"/>
</dbReference>
<gene>
    <name evidence="1" type="ORF">FRY74_00270</name>
</gene>
<proteinExistence type="predicted"/>
<keyword evidence="2" id="KW-1185">Reference proteome</keyword>
<dbReference type="Proteomes" id="UP000321721">
    <property type="component" value="Unassembled WGS sequence"/>
</dbReference>
<name>A0A5C6RWE6_9FLAO</name>
<dbReference type="AlphaFoldDB" id="A0A5C6RWE6"/>
<sequence>MINNSKKTPFTIYFISNSGNSYLSEYIDTDIYYESYDISFANFDIKKLSVKKPAAIVVDLYFTESSWKELIESLITNFKDEQIYFLSPEFSEHNLHFLKDKQANHYFSSFSLDIIKHINNLIEGIENNNDLSDVG</sequence>